<dbReference type="GO" id="GO:0000976">
    <property type="term" value="F:transcription cis-regulatory region binding"/>
    <property type="evidence" value="ECO:0007669"/>
    <property type="project" value="TreeGrafter"/>
</dbReference>
<dbReference type="SUPFAM" id="SSF48498">
    <property type="entry name" value="Tetracyclin repressor-like, C-terminal domain"/>
    <property type="match status" value="1"/>
</dbReference>
<proteinExistence type="predicted"/>
<evidence type="ECO:0000256" key="4">
    <source>
        <dbReference type="PROSITE-ProRule" id="PRU00335"/>
    </source>
</evidence>
<dbReference type="Gene3D" id="1.10.357.10">
    <property type="entry name" value="Tetracycline Repressor, domain 2"/>
    <property type="match status" value="1"/>
</dbReference>
<evidence type="ECO:0000313" key="6">
    <source>
        <dbReference type="EMBL" id="CBH47149.1"/>
    </source>
</evidence>
<name>A0A3S5Y3P7_RHOH1</name>
<dbReference type="GO" id="GO:0003700">
    <property type="term" value="F:DNA-binding transcription factor activity"/>
    <property type="evidence" value="ECO:0007669"/>
    <property type="project" value="TreeGrafter"/>
</dbReference>
<accession>A0A3S5Y3P7</accession>
<keyword evidence="2 4" id="KW-0238">DNA-binding</keyword>
<dbReference type="InterPro" id="IPR050109">
    <property type="entry name" value="HTH-type_TetR-like_transc_reg"/>
</dbReference>
<dbReference type="PANTHER" id="PTHR30055:SF234">
    <property type="entry name" value="HTH-TYPE TRANSCRIPTIONAL REGULATOR BETI"/>
    <property type="match status" value="1"/>
</dbReference>
<dbReference type="InterPro" id="IPR047923">
    <property type="entry name" value="ArpA-like"/>
</dbReference>
<dbReference type="AlphaFoldDB" id="A0A3S5Y3P7"/>
<organism evidence="6">
    <name type="scientific">Rhodococcus hoagii (strain 103S)</name>
    <name type="common">Rhodococcus equi</name>
    <dbReference type="NCBI Taxonomy" id="685727"/>
    <lineage>
        <taxon>Bacteria</taxon>
        <taxon>Bacillati</taxon>
        <taxon>Actinomycetota</taxon>
        <taxon>Actinomycetes</taxon>
        <taxon>Mycobacteriales</taxon>
        <taxon>Nocardiaceae</taxon>
        <taxon>Prescottella</taxon>
    </lineage>
</organism>
<feature type="domain" description="HTH tetR-type" evidence="5">
    <location>
        <begin position="8"/>
        <end position="68"/>
    </location>
</feature>
<dbReference type="PANTHER" id="PTHR30055">
    <property type="entry name" value="HTH-TYPE TRANSCRIPTIONAL REGULATOR RUTR"/>
    <property type="match status" value="1"/>
</dbReference>
<dbReference type="Proteomes" id="UP001154400">
    <property type="component" value="Chromosome"/>
</dbReference>
<reference evidence="6" key="1">
    <citation type="journal article" date="2010" name="PLoS Genet.">
        <title>The genome of a pathogenic rhodococcus: cooptive virulence underpinned by key gene acquisitions.</title>
        <authorList>
            <person name="Letek M."/>
            <person name="Gonzalez P."/>
            <person name="Macarthur I."/>
            <person name="Rodriguez H."/>
            <person name="Freeman T.C."/>
            <person name="Valero-Rello A."/>
            <person name="Blanco M."/>
            <person name="Buckley T."/>
            <person name="Cherevach I."/>
            <person name="Fahey R."/>
            <person name="Hapeshi A."/>
            <person name="Holdstock J."/>
            <person name="Leadon D."/>
            <person name="Navas J."/>
            <person name="Ocampo A."/>
            <person name="Quail M.A."/>
            <person name="Sanders M."/>
            <person name="Scortti M.M."/>
            <person name="Prescott J.F."/>
            <person name="Fogarty U."/>
            <person name="Meijer W.G."/>
            <person name="Parkhill J."/>
            <person name="Bentley S.D."/>
            <person name="Vazquez-Boland J.A."/>
        </authorList>
    </citation>
    <scope>NUCLEOTIDE SEQUENCE [LARGE SCALE GENOMIC DNA]</scope>
    <source>
        <strain evidence="6 7">103S</strain>
    </source>
</reference>
<evidence type="ECO:0000259" key="5">
    <source>
        <dbReference type="PROSITE" id="PS50977"/>
    </source>
</evidence>
<dbReference type="PRINTS" id="PR00455">
    <property type="entry name" value="HTHTETR"/>
</dbReference>
<keyword evidence="1" id="KW-0805">Transcription regulation</keyword>
<dbReference type="EMBL" id="FN563149">
    <property type="protein sequence ID" value="CBH47149.1"/>
    <property type="molecule type" value="Genomic_DNA"/>
</dbReference>
<dbReference type="SUPFAM" id="SSF46689">
    <property type="entry name" value="Homeodomain-like"/>
    <property type="match status" value="1"/>
</dbReference>
<evidence type="ECO:0000256" key="3">
    <source>
        <dbReference type="ARBA" id="ARBA00023163"/>
    </source>
</evidence>
<protein>
    <submittedName>
        <fullName evidence="6">TetR family transcriptional regulator</fullName>
    </submittedName>
</protein>
<keyword evidence="3" id="KW-0804">Transcription</keyword>
<evidence type="ECO:0000256" key="1">
    <source>
        <dbReference type="ARBA" id="ARBA00023015"/>
    </source>
</evidence>
<dbReference type="PROSITE" id="PS50977">
    <property type="entry name" value="HTH_TETR_2"/>
    <property type="match status" value="1"/>
</dbReference>
<evidence type="ECO:0000256" key="2">
    <source>
        <dbReference type="ARBA" id="ARBA00023125"/>
    </source>
</evidence>
<evidence type="ECO:0000313" key="7">
    <source>
        <dbReference type="Proteomes" id="UP000006892"/>
    </source>
</evidence>
<dbReference type="InterPro" id="IPR009057">
    <property type="entry name" value="Homeodomain-like_sf"/>
</dbReference>
<feature type="DNA-binding region" description="H-T-H motif" evidence="4">
    <location>
        <begin position="31"/>
        <end position="50"/>
    </location>
</feature>
<gene>
    <name evidence="6" type="ordered locus">REQ_10480</name>
</gene>
<dbReference type="Pfam" id="PF00440">
    <property type="entry name" value="TetR_N"/>
    <property type="match status" value="1"/>
</dbReference>
<dbReference type="KEGG" id="req:REQ_10480"/>
<dbReference type="InterPro" id="IPR036271">
    <property type="entry name" value="Tet_transcr_reg_TetR-rel_C_sf"/>
</dbReference>
<dbReference type="NCBIfam" id="NF041196">
    <property type="entry name" value="ScbR_bind_reg"/>
    <property type="match status" value="1"/>
</dbReference>
<dbReference type="RefSeq" id="WP_013415100.1">
    <property type="nucleotide sequence ID" value="NC_014659.1"/>
</dbReference>
<dbReference type="InterPro" id="IPR001647">
    <property type="entry name" value="HTH_TetR"/>
</dbReference>
<dbReference type="Pfam" id="PF21935">
    <property type="entry name" value="TetR_C_45"/>
    <property type="match status" value="1"/>
</dbReference>
<dbReference type="InterPro" id="IPR054126">
    <property type="entry name" value="CprB_TetR_C"/>
</dbReference>
<sequence length="216" mass="23880">MARQARAVATRQLIVLRASEVFDRVGYYGARVEEIVESARITKGALYFHFGSKDGLARHIIREQHRLAERSIEAIAATDVSALEQMVMLCHEMARQTSNPLVRAGIRLTVELGVTDALGDAPTDPFQPWTDWATRLAARAVEQGDISDRVAPAVLGRHLIGAITGAQLVSRVRTWFSDLDGRVDEMWQVLLPSIVPAGRHDRIPSASSARWCAEMV</sequence>